<proteinExistence type="predicted"/>
<sequence length="55" mass="6363">MARYRNAAISSTCWGRHLGKEKAKCKSKMPKKQSHCLLIRLKSYTMLSISGRFFL</sequence>
<dbReference type="Proteomes" id="UP000507954">
    <property type="component" value="Unassembled WGS sequence"/>
</dbReference>
<dbReference type="EMBL" id="CABFNB010000109">
    <property type="protein sequence ID" value="VTZ62622.1"/>
    <property type="molecule type" value="Genomic_DNA"/>
</dbReference>
<gene>
    <name evidence="1" type="ORF">EMEDMD4_420061</name>
</gene>
<protein>
    <submittedName>
        <fullName evidence="1">Uncharacterized protein</fullName>
    </submittedName>
</protein>
<name>A0A508WYD8_9HYPH</name>
<accession>A0A508WYD8</accession>
<dbReference type="AlphaFoldDB" id="A0A508WYD8"/>
<evidence type="ECO:0000313" key="1">
    <source>
        <dbReference type="EMBL" id="VTZ62622.1"/>
    </source>
</evidence>
<organism evidence="1">
    <name type="scientific">Sinorhizobium medicae</name>
    <dbReference type="NCBI Taxonomy" id="110321"/>
    <lineage>
        <taxon>Bacteria</taxon>
        <taxon>Pseudomonadati</taxon>
        <taxon>Pseudomonadota</taxon>
        <taxon>Alphaproteobacteria</taxon>
        <taxon>Hyphomicrobiales</taxon>
        <taxon>Rhizobiaceae</taxon>
        <taxon>Sinorhizobium/Ensifer group</taxon>
        <taxon>Sinorhizobium</taxon>
    </lineage>
</organism>
<reference evidence="1" key="1">
    <citation type="submission" date="2019-06" db="EMBL/GenBank/DDBJ databases">
        <authorList>
            <person name="Le Quere A."/>
            <person name="Colella S."/>
        </authorList>
    </citation>
    <scope>NUCLEOTIDE SEQUENCE</scope>
    <source>
        <strain evidence="1">EmedicaeMD41</strain>
    </source>
</reference>